<dbReference type="AlphaFoldDB" id="A0A1J5PVZ5"/>
<comment type="subcellular location">
    <subcellularLocation>
        <location evidence="1">Cell membrane</location>
        <topology evidence="1">Multi-pass membrane protein</topology>
    </subcellularLocation>
</comment>
<protein>
    <submittedName>
        <fullName evidence="9">Putative aliphatic sulfonates transport permease protein SsuC</fullName>
    </submittedName>
</protein>
<evidence type="ECO:0000256" key="1">
    <source>
        <dbReference type="ARBA" id="ARBA00004651"/>
    </source>
</evidence>
<dbReference type="GO" id="GO:0055085">
    <property type="term" value="P:transmembrane transport"/>
    <property type="evidence" value="ECO:0007669"/>
    <property type="project" value="InterPro"/>
</dbReference>
<dbReference type="GO" id="GO:0005886">
    <property type="term" value="C:plasma membrane"/>
    <property type="evidence" value="ECO:0007669"/>
    <property type="project" value="UniProtKB-SubCell"/>
</dbReference>
<feature type="domain" description="ABC transmembrane type-1" evidence="8">
    <location>
        <begin position="59"/>
        <end position="239"/>
    </location>
</feature>
<evidence type="ECO:0000256" key="4">
    <source>
        <dbReference type="ARBA" id="ARBA00022692"/>
    </source>
</evidence>
<evidence type="ECO:0000313" key="9">
    <source>
        <dbReference type="EMBL" id="OIQ75040.1"/>
    </source>
</evidence>
<dbReference type="Pfam" id="PF00528">
    <property type="entry name" value="BPD_transp_1"/>
    <property type="match status" value="1"/>
</dbReference>
<dbReference type="PANTHER" id="PTHR30151:SF0">
    <property type="entry name" value="ABC TRANSPORTER PERMEASE PROTEIN MJ0413-RELATED"/>
    <property type="match status" value="1"/>
</dbReference>
<dbReference type="Gene3D" id="1.10.3720.10">
    <property type="entry name" value="MetI-like"/>
    <property type="match status" value="1"/>
</dbReference>
<accession>A0A1J5PVZ5</accession>
<dbReference type="EMBL" id="MLJW01002297">
    <property type="protein sequence ID" value="OIQ75040.1"/>
    <property type="molecule type" value="Genomic_DNA"/>
</dbReference>
<feature type="transmembrane region" description="Helical" evidence="7">
    <location>
        <begin position="124"/>
        <end position="144"/>
    </location>
</feature>
<organism evidence="9">
    <name type="scientific">mine drainage metagenome</name>
    <dbReference type="NCBI Taxonomy" id="410659"/>
    <lineage>
        <taxon>unclassified sequences</taxon>
        <taxon>metagenomes</taxon>
        <taxon>ecological metagenomes</taxon>
    </lineage>
</organism>
<gene>
    <name evidence="9" type="primary">ssuC_21</name>
    <name evidence="9" type="ORF">GALL_432960</name>
</gene>
<evidence type="ECO:0000256" key="5">
    <source>
        <dbReference type="ARBA" id="ARBA00022989"/>
    </source>
</evidence>
<evidence type="ECO:0000256" key="7">
    <source>
        <dbReference type="SAM" id="Phobius"/>
    </source>
</evidence>
<keyword evidence="2" id="KW-0813">Transport</keyword>
<evidence type="ECO:0000259" key="8">
    <source>
        <dbReference type="PROSITE" id="PS50928"/>
    </source>
</evidence>
<feature type="transmembrane region" description="Helical" evidence="7">
    <location>
        <begin position="97"/>
        <end position="118"/>
    </location>
</feature>
<dbReference type="InterPro" id="IPR000515">
    <property type="entry name" value="MetI-like"/>
</dbReference>
<keyword evidence="4 7" id="KW-0812">Transmembrane</keyword>
<feature type="transmembrane region" description="Helical" evidence="7">
    <location>
        <begin position="221"/>
        <end position="242"/>
    </location>
</feature>
<dbReference type="SUPFAM" id="SSF161098">
    <property type="entry name" value="MetI-like"/>
    <property type="match status" value="1"/>
</dbReference>
<dbReference type="CDD" id="cd06261">
    <property type="entry name" value="TM_PBP2"/>
    <property type="match status" value="1"/>
</dbReference>
<evidence type="ECO:0000256" key="2">
    <source>
        <dbReference type="ARBA" id="ARBA00022448"/>
    </source>
</evidence>
<keyword evidence="3" id="KW-1003">Cell membrane</keyword>
<reference evidence="9" key="1">
    <citation type="submission" date="2016-10" db="EMBL/GenBank/DDBJ databases">
        <title>Sequence of Gallionella enrichment culture.</title>
        <authorList>
            <person name="Poehlein A."/>
            <person name="Muehling M."/>
            <person name="Daniel R."/>
        </authorList>
    </citation>
    <scope>NUCLEOTIDE SEQUENCE</scope>
</reference>
<feature type="transmembrane region" description="Helical" evidence="7">
    <location>
        <begin position="188"/>
        <end position="209"/>
    </location>
</feature>
<name>A0A1J5PVZ5_9ZZZZ</name>
<dbReference type="PANTHER" id="PTHR30151">
    <property type="entry name" value="ALKANE SULFONATE ABC TRANSPORTER-RELATED, MEMBRANE SUBUNIT"/>
    <property type="match status" value="1"/>
</dbReference>
<sequence>MTRQRAALAVRIAVLAGLVVSLEICCRTGIIDPLTVIPPSDMIASMVDHVGSGELNESIVNTFSTIMLAFVLAIGFGTLAGALVHRSSRLRDVADPLLASYYSVPTFIFYPLLVALLGLGKAPLVVLGVLSAAPAVMISTLSGLDGVPPVLMKLARVHRLSPARTLWWIVLPAALPRLFTGFKLALSYALIGVIAGEFILSGTGLGYAISFAYQSFDNRAMYGLMLFVLLVAVIANGMLYVWEGRLARRRSTG</sequence>
<feature type="transmembrane region" description="Helical" evidence="7">
    <location>
        <begin position="63"/>
        <end position="85"/>
    </location>
</feature>
<evidence type="ECO:0000256" key="3">
    <source>
        <dbReference type="ARBA" id="ARBA00022475"/>
    </source>
</evidence>
<keyword evidence="6 7" id="KW-0472">Membrane</keyword>
<dbReference type="PROSITE" id="PS50928">
    <property type="entry name" value="ABC_TM1"/>
    <property type="match status" value="1"/>
</dbReference>
<keyword evidence="5 7" id="KW-1133">Transmembrane helix</keyword>
<dbReference type="InterPro" id="IPR035906">
    <property type="entry name" value="MetI-like_sf"/>
</dbReference>
<proteinExistence type="predicted"/>
<evidence type="ECO:0000256" key="6">
    <source>
        <dbReference type="ARBA" id="ARBA00023136"/>
    </source>
</evidence>
<comment type="caution">
    <text evidence="9">The sequence shown here is derived from an EMBL/GenBank/DDBJ whole genome shotgun (WGS) entry which is preliminary data.</text>
</comment>